<name>A0A523BEE8_9CREN</name>
<dbReference type="Proteomes" id="UP000317265">
    <property type="component" value="Unassembled WGS sequence"/>
</dbReference>
<dbReference type="PANTHER" id="PTHR43232">
    <property type="entry name" value="MOLYBDENUM COFACTOR BIOSYNTHESIS PROTEIN B"/>
    <property type="match status" value="1"/>
</dbReference>
<gene>
    <name evidence="2" type="ORF">DSO09_02600</name>
</gene>
<dbReference type="GO" id="GO:0006777">
    <property type="term" value="P:Mo-molybdopterin cofactor biosynthetic process"/>
    <property type="evidence" value="ECO:0007669"/>
    <property type="project" value="InterPro"/>
</dbReference>
<evidence type="ECO:0000259" key="1">
    <source>
        <dbReference type="SMART" id="SM00852"/>
    </source>
</evidence>
<proteinExistence type="predicted"/>
<sequence>MKKVSGKFKMVNLKHHIDLPKRIKYALIITSDNIYSKIIRNEKFEDLSGRIAEDMIINSGNIIIEKIYLPNNKEIIREKIEAMINNPEIDIIIVSGGTGISKKDVSIEAISPIFEKTLPGFGELFRFLSYNEIGTSAIASRANAGIKNNKIIFLLPGSPDAVKLALEKIIIPEAPHLIKMIRE</sequence>
<dbReference type="Gene3D" id="3.40.980.10">
    <property type="entry name" value="MoaB/Mog-like domain"/>
    <property type="match status" value="1"/>
</dbReference>
<dbReference type="InterPro" id="IPR012245">
    <property type="entry name" value="MoaB"/>
</dbReference>
<comment type="caution">
    <text evidence="2">The sequence shown here is derived from an EMBL/GenBank/DDBJ whole genome shotgun (WGS) entry which is preliminary data.</text>
</comment>
<dbReference type="CDD" id="cd00886">
    <property type="entry name" value="MogA_MoaB"/>
    <property type="match status" value="1"/>
</dbReference>
<evidence type="ECO:0000313" key="3">
    <source>
        <dbReference type="Proteomes" id="UP000317265"/>
    </source>
</evidence>
<reference evidence="2 3" key="1">
    <citation type="journal article" date="2019" name="Nat. Microbiol.">
        <title>Expanding anaerobic alkane metabolism in the domain of Archaea.</title>
        <authorList>
            <person name="Wang Y."/>
            <person name="Wegener G."/>
            <person name="Hou J."/>
            <person name="Wang F."/>
            <person name="Xiao X."/>
        </authorList>
    </citation>
    <scope>NUCLEOTIDE SEQUENCE [LARGE SCALE GENOMIC DNA]</scope>
    <source>
        <strain evidence="2">WYZ-LMO11</strain>
    </source>
</reference>
<dbReference type="EMBL" id="QNVI01000031">
    <property type="protein sequence ID" value="TDA39232.1"/>
    <property type="molecule type" value="Genomic_DNA"/>
</dbReference>
<dbReference type="SUPFAM" id="SSF53218">
    <property type="entry name" value="Molybdenum cofactor biosynthesis proteins"/>
    <property type="match status" value="1"/>
</dbReference>
<protein>
    <submittedName>
        <fullName evidence="2">Molybdenum cofactor biosynthesis protein</fullName>
    </submittedName>
</protein>
<dbReference type="SMART" id="SM00852">
    <property type="entry name" value="MoCF_biosynth"/>
    <property type="match status" value="1"/>
</dbReference>
<dbReference type="NCBIfam" id="TIGR00177">
    <property type="entry name" value="molyb_syn"/>
    <property type="match status" value="1"/>
</dbReference>
<dbReference type="PANTHER" id="PTHR43232:SF2">
    <property type="entry name" value="MOLYBDENUM COFACTOR BIOSYNTHESIS PROTEIN B"/>
    <property type="match status" value="1"/>
</dbReference>
<organism evidence="2 3">
    <name type="scientific">Thermoproteota archaeon</name>
    <dbReference type="NCBI Taxonomy" id="2056631"/>
    <lineage>
        <taxon>Archaea</taxon>
        <taxon>Thermoproteota</taxon>
    </lineage>
</organism>
<dbReference type="Pfam" id="PF00994">
    <property type="entry name" value="MoCF_biosynth"/>
    <property type="match status" value="1"/>
</dbReference>
<dbReference type="InterPro" id="IPR036425">
    <property type="entry name" value="MoaB/Mog-like_dom_sf"/>
</dbReference>
<accession>A0A523BEE8</accession>
<dbReference type="AlphaFoldDB" id="A0A523BEE8"/>
<feature type="domain" description="MoaB/Mog" evidence="1">
    <location>
        <begin position="26"/>
        <end position="177"/>
    </location>
</feature>
<dbReference type="InterPro" id="IPR001453">
    <property type="entry name" value="MoaB/Mog_dom"/>
</dbReference>
<dbReference type="PIRSF" id="PIRSF006443">
    <property type="entry name" value="MoaB"/>
    <property type="match status" value="1"/>
</dbReference>
<dbReference type="GO" id="GO:0005829">
    <property type="term" value="C:cytosol"/>
    <property type="evidence" value="ECO:0007669"/>
    <property type="project" value="TreeGrafter"/>
</dbReference>
<evidence type="ECO:0000313" key="2">
    <source>
        <dbReference type="EMBL" id="TDA39232.1"/>
    </source>
</evidence>